<gene>
    <name evidence="2" type="ORF">SDAV_00141</name>
</gene>
<dbReference type="KEGG" id="sphh:SDAV_00141"/>
<dbReference type="Proteomes" id="UP000253689">
    <property type="component" value="Chromosome"/>
</dbReference>
<sequence length="140" mass="16132">MKKLFILLTSFSISTLSTISMIACGCTYPKNNQLEEETKLEDTTDDKPAEPNKNKKIDISKIEIINSPERILAKNPTCVSKDEWWEQTKIKVYEALHNIDQSLTKDDIKIQNAGYIKNFEKDFQPCYLNKNVSEKNTILI</sequence>
<accession>A0A345DLQ7</accession>
<reference evidence="3" key="1">
    <citation type="submission" date="2018-07" db="EMBL/GenBank/DDBJ databases">
        <title>Complete Genome Sequence of Spiroplasma phoeniceum.</title>
        <authorList>
            <person name="Davis R.E."/>
            <person name="Shao J.Y."/>
            <person name="Zhao Y."/>
            <person name="Silver A."/>
            <person name="Stump z."/>
            <person name="Gasparich G."/>
        </authorList>
    </citation>
    <scope>NUCLEOTIDE SEQUENCE [LARGE SCALE GENOMIC DNA]</scope>
    <source>
        <strain evidence="3">P40</strain>
    </source>
</reference>
<keyword evidence="3" id="KW-1185">Reference proteome</keyword>
<dbReference type="AlphaFoldDB" id="A0A345DLQ7"/>
<dbReference type="RefSeq" id="WP_114564160.1">
    <property type="nucleotide sequence ID" value="NZ_CP031088.1"/>
</dbReference>
<proteinExistence type="predicted"/>
<dbReference type="EMBL" id="CP031088">
    <property type="protein sequence ID" value="AXF95145.1"/>
    <property type="molecule type" value="Genomic_DNA"/>
</dbReference>
<evidence type="ECO:0000256" key="1">
    <source>
        <dbReference type="SAM" id="SignalP"/>
    </source>
</evidence>
<evidence type="ECO:0008006" key="4">
    <source>
        <dbReference type="Google" id="ProtNLM"/>
    </source>
</evidence>
<dbReference type="PROSITE" id="PS51257">
    <property type="entry name" value="PROKAR_LIPOPROTEIN"/>
    <property type="match status" value="1"/>
</dbReference>
<keyword evidence="1" id="KW-0732">Signal</keyword>
<protein>
    <recommendedName>
        <fullName evidence="4">Lipoprotein</fullName>
    </recommendedName>
</protein>
<feature type="chain" id="PRO_5016840506" description="Lipoprotein" evidence="1">
    <location>
        <begin position="23"/>
        <end position="140"/>
    </location>
</feature>
<feature type="signal peptide" evidence="1">
    <location>
        <begin position="1"/>
        <end position="22"/>
    </location>
</feature>
<organism evidence="2 3">
    <name type="scientific">Spiroplasma phoeniceum P40</name>
    <dbReference type="NCBI Taxonomy" id="1276259"/>
    <lineage>
        <taxon>Bacteria</taxon>
        <taxon>Bacillati</taxon>
        <taxon>Mycoplasmatota</taxon>
        <taxon>Mollicutes</taxon>
        <taxon>Entomoplasmatales</taxon>
        <taxon>Spiroplasmataceae</taxon>
        <taxon>Spiroplasma</taxon>
    </lineage>
</organism>
<name>A0A345DLQ7_9MOLU</name>
<evidence type="ECO:0000313" key="3">
    <source>
        <dbReference type="Proteomes" id="UP000253689"/>
    </source>
</evidence>
<evidence type="ECO:0000313" key="2">
    <source>
        <dbReference type="EMBL" id="AXF95145.1"/>
    </source>
</evidence>